<reference evidence="2" key="1">
    <citation type="journal article" date="2013" name="G3 (Bethesda)">
        <title>Comparative genomics of a plant-pathogenic fungus, Pyrenophora tritici-repentis, reveals transduplication and the impact of repeat elements on pathogenicity and population divergence.</title>
        <authorList>
            <person name="Manning V.A."/>
            <person name="Pandelova I."/>
            <person name="Dhillon B."/>
            <person name="Wilhelm L.J."/>
            <person name="Goodwin S.B."/>
            <person name="Berlin A.M."/>
            <person name="Figueroa M."/>
            <person name="Freitag M."/>
            <person name="Hane J.K."/>
            <person name="Henrissat B."/>
            <person name="Holman W.H."/>
            <person name="Kodira C.D."/>
            <person name="Martin J."/>
            <person name="Oliver R.P."/>
            <person name="Robbertse B."/>
            <person name="Schackwitz W."/>
            <person name="Schwartz D.C."/>
            <person name="Spatafora J.W."/>
            <person name="Turgeon B.G."/>
            <person name="Yandava C."/>
            <person name="Young S."/>
            <person name="Zhou S."/>
            <person name="Zeng Q."/>
            <person name="Grigoriev I.V."/>
            <person name="Ma L.-J."/>
            <person name="Ciuffetti L.M."/>
        </authorList>
    </citation>
    <scope>NUCLEOTIDE SEQUENCE [LARGE SCALE GENOMIC DNA]</scope>
    <source>
        <strain evidence="2">Pt-1C-BFP</strain>
    </source>
</reference>
<dbReference type="InParanoid" id="B2WC99"/>
<protein>
    <submittedName>
        <fullName evidence="1">Uncharacterized protein</fullName>
    </submittedName>
</protein>
<dbReference type="EMBL" id="DS231622">
    <property type="protein sequence ID" value="EDU50527.1"/>
    <property type="molecule type" value="Genomic_DNA"/>
</dbReference>
<proteinExistence type="predicted"/>
<dbReference type="HOGENOM" id="CLU_3069794_0_0_1"/>
<evidence type="ECO:0000313" key="2">
    <source>
        <dbReference type="Proteomes" id="UP000001471"/>
    </source>
</evidence>
<name>B2WC99_PYRTR</name>
<dbReference type="Proteomes" id="UP000001471">
    <property type="component" value="Unassembled WGS sequence"/>
</dbReference>
<evidence type="ECO:0000313" key="1">
    <source>
        <dbReference type="EMBL" id="EDU50527.1"/>
    </source>
</evidence>
<accession>B2WC99</accession>
<dbReference type="AlphaFoldDB" id="B2WC99"/>
<organism evidence="1 2">
    <name type="scientific">Pyrenophora tritici-repentis (strain Pt-1C-BFP)</name>
    <name type="common">Wheat tan spot fungus</name>
    <name type="synonym">Drechslera tritici-repentis</name>
    <dbReference type="NCBI Taxonomy" id="426418"/>
    <lineage>
        <taxon>Eukaryota</taxon>
        <taxon>Fungi</taxon>
        <taxon>Dikarya</taxon>
        <taxon>Ascomycota</taxon>
        <taxon>Pezizomycotina</taxon>
        <taxon>Dothideomycetes</taxon>
        <taxon>Pleosporomycetidae</taxon>
        <taxon>Pleosporales</taxon>
        <taxon>Pleosporineae</taxon>
        <taxon>Pleosporaceae</taxon>
        <taxon>Pyrenophora</taxon>
    </lineage>
</organism>
<gene>
    <name evidence="1" type="ORF">PTRG_07608</name>
</gene>
<sequence length="53" mass="5678">MGITEKTRHARLLLSSIGFPPGSTMSLQFPALVTGHSEESRYSAVIETESGSL</sequence>